<feature type="coiled-coil region" evidence="1">
    <location>
        <begin position="520"/>
        <end position="567"/>
    </location>
</feature>
<comment type="caution">
    <text evidence="4">The sequence shown here is derived from an EMBL/GenBank/DDBJ whole genome shotgun (WGS) entry which is preliminary data.</text>
</comment>
<dbReference type="STRING" id="1432141.A0A015K455"/>
<dbReference type="Pfam" id="PF03372">
    <property type="entry name" value="Exo_endo_phos"/>
    <property type="match status" value="1"/>
</dbReference>
<evidence type="ECO:0000256" key="1">
    <source>
        <dbReference type="SAM" id="Coils"/>
    </source>
</evidence>
<keyword evidence="5" id="KW-1185">Reference proteome</keyword>
<accession>A0A015K455</accession>
<feature type="region of interest" description="Disordered" evidence="2">
    <location>
        <begin position="155"/>
        <end position="223"/>
    </location>
</feature>
<evidence type="ECO:0000259" key="3">
    <source>
        <dbReference type="PROSITE" id="PS50878"/>
    </source>
</evidence>
<feature type="compositionally biased region" description="Basic and acidic residues" evidence="2">
    <location>
        <begin position="200"/>
        <end position="209"/>
    </location>
</feature>
<protein>
    <recommendedName>
        <fullName evidence="3">Reverse transcriptase domain-containing protein</fullName>
    </recommendedName>
</protein>
<feature type="region of interest" description="Disordered" evidence="2">
    <location>
        <begin position="1975"/>
        <end position="2011"/>
    </location>
</feature>
<dbReference type="GO" id="GO:0003824">
    <property type="term" value="F:catalytic activity"/>
    <property type="evidence" value="ECO:0007669"/>
    <property type="project" value="InterPro"/>
</dbReference>
<feature type="compositionally biased region" description="Basic residues" evidence="2">
    <location>
        <begin position="2001"/>
        <end position="2010"/>
    </location>
</feature>
<feature type="domain" description="Reverse transcriptase" evidence="3">
    <location>
        <begin position="825"/>
        <end position="1117"/>
    </location>
</feature>
<keyword evidence="1" id="KW-0175">Coiled coil</keyword>
<dbReference type="Pfam" id="PF00078">
    <property type="entry name" value="RVT_1"/>
    <property type="match status" value="1"/>
</dbReference>
<evidence type="ECO:0000313" key="4">
    <source>
        <dbReference type="EMBL" id="EXX74395.1"/>
    </source>
</evidence>
<feature type="coiled-coil region" evidence="1">
    <location>
        <begin position="1510"/>
        <end position="1537"/>
    </location>
</feature>
<dbReference type="Gene3D" id="3.60.10.10">
    <property type="entry name" value="Endonuclease/exonuclease/phosphatase"/>
    <property type="match status" value="1"/>
</dbReference>
<evidence type="ECO:0000313" key="5">
    <source>
        <dbReference type="Proteomes" id="UP000022910"/>
    </source>
</evidence>
<reference evidence="4 5" key="1">
    <citation type="submission" date="2014-02" db="EMBL/GenBank/DDBJ databases">
        <title>Single nucleus genome sequencing reveals high similarity among nuclei of an endomycorrhizal fungus.</title>
        <authorList>
            <person name="Lin K."/>
            <person name="Geurts R."/>
            <person name="Zhang Z."/>
            <person name="Limpens E."/>
            <person name="Saunders D.G."/>
            <person name="Mu D."/>
            <person name="Pang E."/>
            <person name="Cao H."/>
            <person name="Cha H."/>
            <person name="Lin T."/>
            <person name="Zhou Q."/>
            <person name="Shang Y."/>
            <person name="Li Y."/>
            <person name="Ivanov S."/>
            <person name="Sharma T."/>
            <person name="Velzen R.V."/>
            <person name="Ruijter N.D."/>
            <person name="Aanen D.K."/>
            <person name="Win J."/>
            <person name="Kamoun S."/>
            <person name="Bisseling T."/>
            <person name="Huang S."/>
        </authorList>
    </citation>
    <scope>NUCLEOTIDE SEQUENCE [LARGE SCALE GENOMIC DNA]</scope>
    <source>
        <strain evidence="5">DAOM197198w</strain>
    </source>
</reference>
<name>A0A015K455_RHIIW</name>
<dbReference type="HOGENOM" id="CLU_002435_10_1_1"/>
<organism evidence="4 5">
    <name type="scientific">Rhizophagus irregularis (strain DAOM 197198w)</name>
    <name type="common">Glomus intraradices</name>
    <dbReference type="NCBI Taxonomy" id="1432141"/>
    <lineage>
        <taxon>Eukaryota</taxon>
        <taxon>Fungi</taxon>
        <taxon>Fungi incertae sedis</taxon>
        <taxon>Mucoromycota</taxon>
        <taxon>Glomeromycotina</taxon>
        <taxon>Glomeromycetes</taxon>
        <taxon>Glomerales</taxon>
        <taxon>Glomeraceae</taxon>
        <taxon>Rhizophagus</taxon>
    </lineage>
</organism>
<feature type="compositionally biased region" description="Acidic residues" evidence="2">
    <location>
        <begin position="177"/>
        <end position="188"/>
    </location>
</feature>
<dbReference type="SUPFAM" id="SSF56219">
    <property type="entry name" value="DNase I-like"/>
    <property type="match status" value="1"/>
</dbReference>
<dbReference type="Proteomes" id="UP000022910">
    <property type="component" value="Unassembled WGS sequence"/>
</dbReference>
<dbReference type="PANTHER" id="PTHR19446">
    <property type="entry name" value="REVERSE TRANSCRIPTASES"/>
    <property type="match status" value="1"/>
</dbReference>
<dbReference type="CDD" id="cd01650">
    <property type="entry name" value="RT_nLTR_like"/>
    <property type="match status" value="1"/>
</dbReference>
<sequence>MKITQDVLYVKGTITKQEIAISTTATTTKDRETAETTEEKIGTITIVTATEGHMTTKEISRHPEDRTTTTTVTADTTDTEKIGTMITEEDNLTMIAMKMEDMKIEDIRVKDTNKIDTTIIENKTRATKETIVTMAISEEIEDTITETGTKEIDTMEDVEWTSASKITSNKRKKEGREEGEEVSADEGVEEKRKKLAKKNPKNDKTYKNHENHKKHIKTNKKEEKQNHLTIGCINIRGMNDVEKQGNLRTFLGKEKWDIAIVTETKLTEQKGKYIYKGWDKYECINSSFNNDNTKSGIIILIRKKLNDRRYKVEKIDGHVIKLDILFKDKQKGIKIIGIYNPNNDKDTTRQIEKKVTAWINEAKNLNQELIILGDFNESANNKKKSKPVTQTIKKHGLTDVHECLTGKDMLDTWKSREHSSRIDYIFTSEGILGQILSHEVLDIEEFMTDHKALTIKLELKESIDLNRKEYFKQIKTELKRIKLETEDWEIIAERFDDKLLDITENDINREEMWETMVAIYEEQKTKRIEELKEIRKKEKEKENDDQQKMEERTLDHLIKEYENLEKINNIEHEITKLLRKVVKKKWKGRETAKNGKQYKSFDEQLTIEDWGTTDTGKFNAKKLISLIKTHDKIETNKERLINIEHLREYRKRKELEERGKERRKYMIKLYEEINDRIIEINIKKREIYLEEDIGKMINRILEKKREKIDMSSLVIKENGKITIEKNQEKIKEITLEHYSKWTAKRNINLDEIEFNHEWREIYKPLEIIDTDIYKKLMEKIEMEELEIVIKNLKSNKAPGMSGISYDFWKKSKNLTRQILLAIINESMEKGNATEKWKKGLIYPINKTTRSHWNQDLSLTRPIVLLETARKIWFKILVNRLSKILSDNKILTDTNYAALKNESTLEPINIIQHIIEDANRNGKEAWILFMDISKAYDSVNIQMLELSMKRIGLPEKFINLVLDISLNRHNRILINNEMTDEYYVEDGLDQGEVWSPILWRIFYDALLARLEQIRENNGYNLNEKKIINLRKREIDDLNISINVTAFMDDTTIISNNKKNLEEMIDICHQFFDINDIKANVGKYELIKINSEEKELEIEGNVIKKMNNEEGNRYLGVYFRYDNKRKIYKDKIASIINSACNIFNWKKLNEKQIIAVWNIVIIPRIEYQLAAIVLTKNECTKLMTRLNMIIKKRARLARSTPNFVIYDKDIYDVKHIYDLQLEMLCKNLLYQANGNEKLKKLFKIAMSQEQKRIWTSKCPGDLNLRYKIKNNWIIEAIKLLNNENINICDHEVYNNININHLIEGGAKDIIEIIDEKNIMKSALSRRNKKVMFIEDLLEIDGVNMKKWKHMCIELGVSTKGKIPKWFKELEGKLIDNTNENTRKIKKEYMGKFERNNININYFDESEKQGKNTLISWNEEGEFPIFAVDKKGSKSKKYKRIGIHYTYKEDTLDWNNSPLLISCEGCEKNISKKKDNNEKCLIYIENKNSRIIKTRKEEGAIKPYETISTLIKKNECIRAINEDEENNEEINRKIDQIDSLIKAEDDFITIMKNSLFENENDRRTKRYYLMIELKKIKSHINNKGKRAFWYNIIWILKEDNVNKEEEILISASYEIYNENEFKILIRSIIIGLILINDNSEIVLGINENIKKLIKDFIINTSNRKKIDSDYYIELLYIENFLTKNVINIVEDINEEEAIIMKDIKKRMEQILGKDLKEKKMRYKIEIIENALLINEYNLIWRKNIITGGFRNWRKKVSMALWKNEILNSNKLNDLFILNFKKEFDWRTTLEFISNRTTFTKRQCSSVDTIERSYRIKNLLKDLPTYETLCKRDVDALENNKCIRCDENEIETWDHVWICTDNEANLDEILRESISKFEEHLNKNGRSEDITILRNHNINIVTILEERSNILLGKSRIWEMLRGVFNDRFNHLTKIKEELRIIKECWNFIYREFKTRIWLIRCEEVARLEKLKGIQKQDLRKEKRRRKQDQQEGDSADENTENKKTNKKDKKKQKKEFDEKINIVTRDRLIGAVTEGINIEHNWDLTPKITDLV</sequence>
<dbReference type="OrthoDB" id="2437609at2759"/>
<gene>
    <name evidence="4" type="ORF">RirG_051460</name>
</gene>
<dbReference type="InterPro" id="IPR036691">
    <property type="entry name" value="Endo/exonu/phosph_ase_sf"/>
</dbReference>
<dbReference type="EMBL" id="JEMT01012927">
    <property type="protein sequence ID" value="EXX74395.1"/>
    <property type="molecule type" value="Genomic_DNA"/>
</dbReference>
<evidence type="ECO:0000256" key="2">
    <source>
        <dbReference type="SAM" id="MobiDB-lite"/>
    </source>
</evidence>
<dbReference type="InterPro" id="IPR000477">
    <property type="entry name" value="RT_dom"/>
</dbReference>
<dbReference type="InterPro" id="IPR005135">
    <property type="entry name" value="Endo/exonuclease/phosphatase"/>
</dbReference>
<dbReference type="PROSITE" id="PS50878">
    <property type="entry name" value="RT_POL"/>
    <property type="match status" value="1"/>
</dbReference>
<proteinExistence type="predicted"/>